<accession>A0A059XY55</accession>
<dbReference type="PANTHER" id="PTHR10683:SF31">
    <property type="entry name" value="TRANSALDOLASE"/>
    <property type="match status" value="1"/>
</dbReference>
<dbReference type="Pfam" id="PF00923">
    <property type="entry name" value="TAL_FSA"/>
    <property type="match status" value="1"/>
</dbReference>
<dbReference type="InterPro" id="IPR001672">
    <property type="entry name" value="G6P_Isomerase"/>
</dbReference>
<sequence>MSSPSNPTGADTPSRVKELAALGQSIWLDSISRDLMDSGKLDHLIRVVGIRGMTSNPTIFEKAINGSPAYDGEIAFLAKRGYTPQQILRVLMVRDIQRACDFFRPVHQETQGTDGFVSIEVNPLLAHKTEETIAEARLLHRLVNRPNLMVKVPGTPEGMPAIEALTAIGMSINVTLLFSPRAYQNAAEAYIRGLEAFVAKGGDPSRVHSVASVFVSRIDTLVDKKLEALLSSPGKDLQNDPKSLLGRAGIDNSRVIYEIFRDLFHSNRFAEMALRGGHVQRPLWASTGTKNPAYSDVLYVDSLTAPETVNTVPESTLNFYLDHGSVQLAIDPAARSVSKDPGETFRKLEAMGIRMEDVFSQLVTEGVKAFDQSFVTLTNALEEKARSLKGSGGASGLPGLFIQDKRFLEEAATLKSDWQRDRVLERLLAEDPSLFQGDSEKNAKAMGFLSDIDRLTERRSEFLAAGEEIRTKKIRTILWLGMGGSILSTLALAESISDPDVCILGVDTTDPETIVRLAEEAGLGGEGGAPPPLRIVVSSQSGSTLEVSSLYSYFRALLEKKGVRAAGEYFWALTDPSSALESLAMREKFGRIIRNTPGIPGRFSAFSVPVLLAASLLKGPQGLDQAMNASRVAYEALQKNGYDGRGLSLAVFLGAGYRTGRDKVLLFAPPKLSGWFEQLLAEGTGKSGTGWIPSGPGNADDRSEKEKPSDRLLLEIGFPESPDMDSLSGISRMEDAGESSFSFTVTSAEDIYSFFLDAMVGVSLAAKDRGVNPFEAPDVALPKEKTRDILDRFALVGSRVWEEPQAKTYRKPTFENEDVSIFAEGFSPKISSSGDLSASVYSLLDDLVKVRKKSPYLVLQSWLPSSEKVEGRLLYWGKWVSRRYSLPVMVVRGPAFLHMVGQVQKGGPAEGLFLQFSVKDMMDLPVPGQPYGFATLFRSQQLGEFFALSQLRHPVAELRFSSRTEAERFLDSSLKQV</sequence>
<dbReference type="InterPro" id="IPR001585">
    <property type="entry name" value="TAL/FSA"/>
</dbReference>
<evidence type="ECO:0000256" key="11">
    <source>
        <dbReference type="HAMAP-Rule" id="MF_00493"/>
    </source>
</evidence>
<evidence type="ECO:0000256" key="3">
    <source>
        <dbReference type="ARBA" id="ARBA00004857"/>
    </source>
</evidence>
<feature type="compositionally biased region" description="Basic and acidic residues" evidence="12">
    <location>
        <begin position="699"/>
        <end position="709"/>
    </location>
</feature>
<dbReference type="CDD" id="cd00955">
    <property type="entry name" value="Transaldolase_like"/>
    <property type="match status" value="1"/>
</dbReference>
<dbReference type="GO" id="GO:0006096">
    <property type="term" value="P:glycolytic process"/>
    <property type="evidence" value="ECO:0007669"/>
    <property type="project" value="InterPro"/>
</dbReference>
<comment type="similarity">
    <text evidence="4 11">Belongs to the transaldolase family. Type 2 subfamily.</text>
</comment>
<dbReference type="GO" id="GO:0004347">
    <property type="term" value="F:glucose-6-phosphate isomerase activity"/>
    <property type="evidence" value="ECO:0007669"/>
    <property type="project" value="InterPro"/>
</dbReference>
<evidence type="ECO:0000256" key="12">
    <source>
        <dbReference type="SAM" id="MobiDB-lite"/>
    </source>
</evidence>
<dbReference type="PROSITE" id="PS00958">
    <property type="entry name" value="TRANSALDOLASE_2"/>
    <property type="match status" value="1"/>
</dbReference>
<dbReference type="GO" id="GO:0005737">
    <property type="term" value="C:cytoplasm"/>
    <property type="evidence" value="ECO:0007669"/>
    <property type="project" value="UniProtKB-SubCell"/>
</dbReference>
<evidence type="ECO:0000256" key="4">
    <source>
        <dbReference type="ARBA" id="ARBA00008426"/>
    </source>
</evidence>
<dbReference type="InterPro" id="IPR018225">
    <property type="entry name" value="Transaldolase_AS"/>
</dbReference>
<keyword evidence="6 11" id="KW-0963">Cytoplasm</keyword>
<dbReference type="RefSeq" id="WP_038505573.1">
    <property type="nucleotide sequence ID" value="NZ_CP007243.1"/>
</dbReference>
<evidence type="ECO:0000256" key="10">
    <source>
        <dbReference type="ARBA" id="ARBA00048810"/>
    </source>
</evidence>
<dbReference type="GO" id="GO:0006098">
    <property type="term" value="P:pentose-phosphate shunt"/>
    <property type="evidence" value="ECO:0007669"/>
    <property type="project" value="UniProtKB-UniRule"/>
</dbReference>
<comment type="pathway">
    <text evidence="3 11">Carbohydrate degradation; pentose phosphate pathway; D-glyceraldehyde 3-phosphate and beta-D-fructose 6-phosphate from D-ribose 5-phosphate and D-xylulose 5-phosphate (non-oxidative stage): step 2/3.</text>
</comment>
<comment type="catalytic activity">
    <reaction evidence="10 11">
        <text>D-sedoheptulose 7-phosphate + D-glyceraldehyde 3-phosphate = D-erythrose 4-phosphate + beta-D-fructose 6-phosphate</text>
        <dbReference type="Rhea" id="RHEA:17053"/>
        <dbReference type="ChEBI" id="CHEBI:16897"/>
        <dbReference type="ChEBI" id="CHEBI:57483"/>
        <dbReference type="ChEBI" id="CHEBI:57634"/>
        <dbReference type="ChEBI" id="CHEBI:59776"/>
        <dbReference type="EC" id="2.2.1.2"/>
    </reaction>
</comment>
<dbReference type="GO" id="GO:0004801">
    <property type="term" value="F:transaldolase activity"/>
    <property type="evidence" value="ECO:0007669"/>
    <property type="project" value="UniProtKB-UniRule"/>
</dbReference>
<reference evidence="13 14" key="2">
    <citation type="journal article" date="2015" name="Biomed. Res. Int.">
        <title>Effects of Arsenite Resistance on the Growth and Functional Gene Expression of Leptospirillum ferriphilum and Acidithiobacillus thiooxidans in Pure Culture and Coculture.</title>
        <authorList>
            <person name="Jiang H."/>
            <person name="Liang Y."/>
            <person name="Yin H."/>
            <person name="Xiao Y."/>
            <person name="Guo X."/>
            <person name="Xu Y."/>
            <person name="Hu Q."/>
            <person name="Liu H."/>
            <person name="Liu X."/>
        </authorList>
    </citation>
    <scope>NUCLEOTIDE SEQUENCE [LARGE SCALE GENOMIC DNA]</scope>
    <source>
        <strain evidence="13 14">YSK</strain>
    </source>
</reference>
<organism evidence="13 14">
    <name type="scientific">Leptospirillum ferriphilum YSK</name>
    <dbReference type="NCBI Taxonomy" id="1441628"/>
    <lineage>
        <taxon>Bacteria</taxon>
        <taxon>Pseudomonadati</taxon>
        <taxon>Nitrospirota</taxon>
        <taxon>Nitrospiria</taxon>
        <taxon>Nitrospirales</taxon>
        <taxon>Nitrospiraceae</taxon>
        <taxon>Leptospirillum</taxon>
    </lineage>
</organism>
<evidence type="ECO:0000313" key="14">
    <source>
        <dbReference type="Proteomes" id="UP000027059"/>
    </source>
</evidence>
<keyword evidence="14" id="KW-1185">Reference proteome</keyword>
<dbReference type="GO" id="GO:0006094">
    <property type="term" value="P:gluconeogenesis"/>
    <property type="evidence" value="ECO:0007669"/>
    <property type="project" value="InterPro"/>
</dbReference>
<dbReference type="Gene3D" id="3.20.20.70">
    <property type="entry name" value="Aldolase class I"/>
    <property type="match status" value="1"/>
</dbReference>
<dbReference type="OrthoDB" id="140919at2"/>
<feature type="active site" description="Schiff-base intermediate with substrate" evidence="11">
    <location>
        <position position="151"/>
    </location>
</feature>
<dbReference type="HAMAP" id="MF_00493">
    <property type="entry name" value="Transaldolase_2"/>
    <property type="match status" value="1"/>
</dbReference>
<keyword evidence="7 11" id="KW-0808">Transferase</keyword>
<dbReference type="HOGENOM" id="CLU_013922_0_0_0"/>
<evidence type="ECO:0000256" key="9">
    <source>
        <dbReference type="ARBA" id="ARBA00023270"/>
    </source>
</evidence>
<keyword evidence="9 11" id="KW-0704">Schiff base</keyword>
<dbReference type="NCBIfam" id="NF002881">
    <property type="entry name" value="PRK03343.1"/>
    <property type="match status" value="1"/>
</dbReference>
<dbReference type="AlphaFoldDB" id="A0A059XY55"/>
<evidence type="ECO:0000313" key="13">
    <source>
        <dbReference type="EMBL" id="AIA31803.1"/>
    </source>
</evidence>
<evidence type="ECO:0000256" key="5">
    <source>
        <dbReference type="ARBA" id="ARBA00013151"/>
    </source>
</evidence>
<dbReference type="Gene3D" id="3.40.50.10490">
    <property type="entry name" value="Glucose-6-phosphate isomerase like protein, domain 1"/>
    <property type="match status" value="1"/>
</dbReference>
<dbReference type="EC" id="2.2.1.2" evidence="5 11"/>
<dbReference type="InterPro" id="IPR013785">
    <property type="entry name" value="Aldolase_TIM"/>
</dbReference>
<dbReference type="EMBL" id="CP007243">
    <property type="protein sequence ID" value="AIA31803.1"/>
    <property type="molecule type" value="Genomic_DNA"/>
</dbReference>
<name>A0A059XY55_9BACT</name>
<comment type="subcellular location">
    <subcellularLocation>
        <location evidence="2 11">Cytoplasm</location>
    </subcellularLocation>
</comment>
<dbReference type="KEGG" id="lfp:Y981_08200"/>
<protein>
    <recommendedName>
        <fullName evidence="5 11">Transaldolase</fullName>
        <ecNumber evidence="5 11">2.2.1.2</ecNumber>
    </recommendedName>
</protein>
<dbReference type="Proteomes" id="UP000027059">
    <property type="component" value="Chromosome"/>
</dbReference>
<dbReference type="PANTHER" id="PTHR10683">
    <property type="entry name" value="TRANSALDOLASE"/>
    <property type="match status" value="1"/>
</dbReference>
<proteinExistence type="inferred from homology"/>
<gene>
    <name evidence="11" type="primary">tal</name>
    <name evidence="13" type="ORF">Y981_08200</name>
</gene>
<evidence type="ECO:0000256" key="7">
    <source>
        <dbReference type="ARBA" id="ARBA00022679"/>
    </source>
</evidence>
<dbReference type="UniPathway" id="UPA00115">
    <property type="reaction ID" value="UER00414"/>
</dbReference>
<dbReference type="NCBIfam" id="NF007080">
    <property type="entry name" value="PRK09533.1"/>
    <property type="match status" value="1"/>
</dbReference>
<evidence type="ECO:0000256" key="1">
    <source>
        <dbReference type="ARBA" id="ARBA00003518"/>
    </source>
</evidence>
<evidence type="ECO:0000256" key="6">
    <source>
        <dbReference type="ARBA" id="ARBA00022490"/>
    </source>
</evidence>
<dbReference type="SUPFAM" id="SSF53697">
    <property type="entry name" value="SIS domain"/>
    <property type="match status" value="1"/>
</dbReference>
<dbReference type="NCBIfam" id="TIGR00876">
    <property type="entry name" value="tal_mycobact"/>
    <property type="match status" value="1"/>
</dbReference>
<evidence type="ECO:0000256" key="2">
    <source>
        <dbReference type="ARBA" id="ARBA00004496"/>
    </source>
</evidence>
<keyword evidence="8 11" id="KW-0570">Pentose shunt</keyword>
<dbReference type="SUPFAM" id="SSF51569">
    <property type="entry name" value="Aldolase"/>
    <property type="match status" value="1"/>
</dbReference>
<comment type="function">
    <text evidence="1 11">Transaldolase is important for the balance of metabolites in the pentose-phosphate pathway.</text>
</comment>
<dbReference type="GO" id="GO:0097367">
    <property type="term" value="F:carbohydrate derivative binding"/>
    <property type="evidence" value="ECO:0007669"/>
    <property type="project" value="InterPro"/>
</dbReference>
<evidence type="ECO:0000256" key="8">
    <source>
        <dbReference type="ARBA" id="ARBA00023126"/>
    </source>
</evidence>
<dbReference type="InterPro" id="IPR046348">
    <property type="entry name" value="SIS_dom_sf"/>
</dbReference>
<reference evidence="14" key="1">
    <citation type="submission" date="2014-02" db="EMBL/GenBank/DDBJ databases">
        <title>Complete genome sequence and comparative genomic analysis of the nitrogen-fixing bacterium Leptospirillum ferriphilum YSK.</title>
        <authorList>
            <person name="Guo X."/>
            <person name="Yin H."/>
            <person name="Liang Y."/>
            <person name="Hu Q."/>
            <person name="Ma L."/>
            <person name="Xiao Y."/>
            <person name="Zhang X."/>
            <person name="Qiu G."/>
            <person name="Liu X."/>
        </authorList>
    </citation>
    <scope>NUCLEOTIDE SEQUENCE [LARGE SCALE GENOMIC DNA]</scope>
    <source>
        <strain evidence="14">YSK</strain>
    </source>
</reference>
<feature type="region of interest" description="Disordered" evidence="12">
    <location>
        <begin position="687"/>
        <end position="709"/>
    </location>
</feature>
<dbReference type="InterPro" id="IPR004732">
    <property type="entry name" value="Transaldolase_2"/>
</dbReference>
<dbReference type="PROSITE" id="PS51463">
    <property type="entry name" value="P_GLUCOSE_ISOMERASE_3"/>
    <property type="match status" value="1"/>
</dbReference>